<dbReference type="PANTHER" id="PTHR45682">
    <property type="entry name" value="AGAP008228-PA"/>
    <property type="match status" value="1"/>
</dbReference>
<accession>A0AAD1TBF5</accession>
<organism evidence="6 7">
    <name type="scientific">Pelobates cultripes</name>
    <name type="common">Western spadefoot toad</name>
    <dbReference type="NCBI Taxonomy" id="61616"/>
    <lineage>
        <taxon>Eukaryota</taxon>
        <taxon>Metazoa</taxon>
        <taxon>Chordata</taxon>
        <taxon>Craniata</taxon>
        <taxon>Vertebrata</taxon>
        <taxon>Euteleostomi</taxon>
        <taxon>Amphibia</taxon>
        <taxon>Batrachia</taxon>
        <taxon>Anura</taxon>
        <taxon>Pelobatoidea</taxon>
        <taxon>Pelobatidae</taxon>
        <taxon>Pelobates</taxon>
    </lineage>
</organism>
<dbReference type="InterPro" id="IPR020422">
    <property type="entry name" value="TYR_PHOSPHATASE_DUAL_dom"/>
</dbReference>
<dbReference type="GO" id="GO:0005737">
    <property type="term" value="C:cytoplasm"/>
    <property type="evidence" value="ECO:0007669"/>
    <property type="project" value="TreeGrafter"/>
</dbReference>
<keyword evidence="3" id="KW-0904">Protein phosphatase</keyword>
<dbReference type="InterPro" id="IPR000340">
    <property type="entry name" value="Dual-sp_phosphatase_cat-dom"/>
</dbReference>
<dbReference type="GO" id="GO:0004722">
    <property type="term" value="F:protein serine/threonine phosphatase activity"/>
    <property type="evidence" value="ECO:0007669"/>
    <property type="project" value="UniProtKB-EC"/>
</dbReference>
<comment type="catalytic activity">
    <reaction evidence="3">
        <text>O-phospho-L-seryl-[protein] + H2O = L-seryl-[protein] + phosphate</text>
        <dbReference type="Rhea" id="RHEA:20629"/>
        <dbReference type="Rhea" id="RHEA-COMP:9863"/>
        <dbReference type="Rhea" id="RHEA-COMP:11604"/>
        <dbReference type="ChEBI" id="CHEBI:15377"/>
        <dbReference type="ChEBI" id="CHEBI:29999"/>
        <dbReference type="ChEBI" id="CHEBI:43474"/>
        <dbReference type="ChEBI" id="CHEBI:83421"/>
        <dbReference type="EC" id="3.1.3.16"/>
    </reaction>
</comment>
<dbReference type="SMART" id="SM00195">
    <property type="entry name" value="DSPc"/>
    <property type="match status" value="1"/>
</dbReference>
<evidence type="ECO:0000256" key="3">
    <source>
        <dbReference type="RuleBase" id="RU366038"/>
    </source>
</evidence>
<proteinExistence type="inferred from homology"/>
<evidence type="ECO:0000259" key="4">
    <source>
        <dbReference type="PROSITE" id="PS50054"/>
    </source>
</evidence>
<dbReference type="Gene3D" id="3.90.190.10">
    <property type="entry name" value="Protein tyrosine phosphatase superfamily"/>
    <property type="match status" value="1"/>
</dbReference>
<dbReference type="InterPro" id="IPR029021">
    <property type="entry name" value="Prot-tyrosine_phosphatase-like"/>
</dbReference>
<gene>
    <name evidence="6" type="ORF">PECUL_23A057654</name>
</gene>
<dbReference type="Pfam" id="PF00782">
    <property type="entry name" value="DSPc"/>
    <property type="match status" value="1"/>
</dbReference>
<comment type="function">
    <text evidence="3">Dual specificity phosphatase able to dephosphorylate phosphotyrosine, phosphoserine and phosphothreonine residues, with a preference for phosphotyrosine as a substrate.</text>
</comment>
<reference evidence="6" key="1">
    <citation type="submission" date="2022-03" db="EMBL/GenBank/DDBJ databases">
        <authorList>
            <person name="Alioto T."/>
            <person name="Alioto T."/>
            <person name="Gomez Garrido J."/>
        </authorList>
    </citation>
    <scope>NUCLEOTIDE SEQUENCE</scope>
</reference>
<protein>
    <recommendedName>
        <fullName evidence="3">Dual specificity protein phosphatase</fullName>
        <ecNumber evidence="3">3.1.3.16</ecNumber>
        <ecNumber evidence="3">3.1.3.48</ecNumber>
    </recommendedName>
</protein>
<feature type="domain" description="Tyrosine specific protein phosphatases" evidence="5">
    <location>
        <begin position="106"/>
        <end position="164"/>
    </location>
</feature>
<sequence>MSSPKLTASEPKDTECSITCDVQGSEEQNITSSTRVNHIDQVWSNIFLGDKEAAKNTALLQDLNITYILNAAEGDANNQLDRTTYDNLSIKYKGFMVLDDPRFNIRPYLEAGALFINEGLSSSGKILVFCPKGVSRAAVFVLAYLMLHQNMKLKDAVSSIIRHRSISPNSGFLNQLLDLEKELARQRTCQNASCREGTCTPECLSKRLT</sequence>
<dbReference type="EC" id="3.1.3.48" evidence="3"/>
<dbReference type="GO" id="GO:0008138">
    <property type="term" value="F:protein tyrosine/serine/threonine phosphatase activity"/>
    <property type="evidence" value="ECO:0007669"/>
    <property type="project" value="UniProtKB-UniRule"/>
</dbReference>
<dbReference type="PROSITE" id="PS50054">
    <property type="entry name" value="TYR_PHOSPHATASE_DUAL"/>
    <property type="match status" value="1"/>
</dbReference>
<name>A0AAD1TBF5_PELCU</name>
<dbReference type="AlphaFoldDB" id="A0AAD1TBF5"/>
<keyword evidence="3" id="KW-0378">Hydrolase</keyword>
<feature type="active site" description="Phosphocysteine intermediate" evidence="2">
    <location>
        <position position="130"/>
    </location>
</feature>
<evidence type="ECO:0000313" key="7">
    <source>
        <dbReference type="Proteomes" id="UP001295444"/>
    </source>
</evidence>
<evidence type="ECO:0000256" key="2">
    <source>
        <dbReference type="PIRSR" id="PIRSR620405-1"/>
    </source>
</evidence>
<dbReference type="GO" id="GO:0004725">
    <property type="term" value="F:protein tyrosine phosphatase activity"/>
    <property type="evidence" value="ECO:0007669"/>
    <property type="project" value="UniProtKB-EC"/>
</dbReference>
<dbReference type="InterPro" id="IPR000387">
    <property type="entry name" value="Tyr_Pase_dom"/>
</dbReference>
<dbReference type="PROSITE" id="PS50056">
    <property type="entry name" value="TYR_PHOSPHATASE_2"/>
    <property type="match status" value="1"/>
</dbReference>
<dbReference type="SUPFAM" id="SSF52799">
    <property type="entry name" value="(Phosphotyrosine protein) phosphatases II"/>
    <property type="match status" value="1"/>
</dbReference>
<evidence type="ECO:0000256" key="1">
    <source>
        <dbReference type="ARBA" id="ARBA00008601"/>
    </source>
</evidence>
<dbReference type="GO" id="GO:0033549">
    <property type="term" value="F:MAP kinase phosphatase activity"/>
    <property type="evidence" value="ECO:0007669"/>
    <property type="project" value="TreeGrafter"/>
</dbReference>
<dbReference type="EMBL" id="OW240922">
    <property type="protein sequence ID" value="CAH2321685.1"/>
    <property type="molecule type" value="Genomic_DNA"/>
</dbReference>
<comment type="catalytic activity">
    <reaction evidence="3">
        <text>O-phospho-L-threonyl-[protein] + H2O = L-threonyl-[protein] + phosphate</text>
        <dbReference type="Rhea" id="RHEA:47004"/>
        <dbReference type="Rhea" id="RHEA-COMP:11060"/>
        <dbReference type="Rhea" id="RHEA-COMP:11605"/>
        <dbReference type="ChEBI" id="CHEBI:15377"/>
        <dbReference type="ChEBI" id="CHEBI:30013"/>
        <dbReference type="ChEBI" id="CHEBI:43474"/>
        <dbReference type="ChEBI" id="CHEBI:61977"/>
        <dbReference type="EC" id="3.1.3.16"/>
    </reaction>
</comment>
<evidence type="ECO:0000259" key="5">
    <source>
        <dbReference type="PROSITE" id="PS50056"/>
    </source>
</evidence>
<dbReference type="PRINTS" id="PR01909">
    <property type="entry name" value="ADSPHPHTASEA"/>
</dbReference>
<keyword evidence="7" id="KW-1185">Reference proteome</keyword>
<evidence type="ECO:0000313" key="6">
    <source>
        <dbReference type="EMBL" id="CAH2321685.1"/>
    </source>
</evidence>
<dbReference type="GO" id="GO:0043409">
    <property type="term" value="P:negative regulation of MAPK cascade"/>
    <property type="evidence" value="ECO:0007669"/>
    <property type="project" value="TreeGrafter"/>
</dbReference>
<dbReference type="Proteomes" id="UP001295444">
    <property type="component" value="Chromosome 11"/>
</dbReference>
<dbReference type="PRINTS" id="PR01908">
    <property type="entry name" value="ADSPHPHTASE"/>
</dbReference>
<dbReference type="EC" id="3.1.3.16" evidence="3"/>
<comment type="similarity">
    <text evidence="1 3">Belongs to the protein-tyrosine phosphatase family. Non-receptor class dual specificity subfamily.</text>
</comment>
<feature type="domain" description="Tyrosine-protein phosphatase" evidence="4">
    <location>
        <begin position="38"/>
        <end position="185"/>
    </location>
</feature>
<dbReference type="InterPro" id="IPR020405">
    <property type="entry name" value="Atypical_DUSP_subfamA"/>
</dbReference>
<comment type="catalytic activity">
    <reaction evidence="3">
        <text>O-phospho-L-tyrosyl-[protein] + H2O = L-tyrosyl-[protein] + phosphate</text>
        <dbReference type="Rhea" id="RHEA:10684"/>
        <dbReference type="Rhea" id="RHEA-COMP:10136"/>
        <dbReference type="Rhea" id="RHEA-COMP:20101"/>
        <dbReference type="ChEBI" id="CHEBI:15377"/>
        <dbReference type="ChEBI" id="CHEBI:43474"/>
        <dbReference type="ChEBI" id="CHEBI:46858"/>
        <dbReference type="ChEBI" id="CHEBI:61978"/>
        <dbReference type="EC" id="3.1.3.48"/>
    </reaction>
</comment>
<dbReference type="PANTHER" id="PTHR45682:SF19">
    <property type="entry name" value="DUAL SPECIFICITY PROTEIN PHOSPHATASE 3-LIKE ISOFORM X2"/>
    <property type="match status" value="1"/>
</dbReference>